<name>A0A7K5J5U6_TOXRE</name>
<protein>
    <submittedName>
        <fullName evidence="8">POK18 protein</fullName>
    </submittedName>
</protein>
<organism evidence="8 9">
    <name type="scientific">Toxostoma redivivum</name>
    <name type="common">California thrasher</name>
    <dbReference type="NCBI Taxonomy" id="99882"/>
    <lineage>
        <taxon>Eukaryota</taxon>
        <taxon>Metazoa</taxon>
        <taxon>Chordata</taxon>
        <taxon>Craniata</taxon>
        <taxon>Vertebrata</taxon>
        <taxon>Euteleostomi</taxon>
        <taxon>Archelosauria</taxon>
        <taxon>Archosauria</taxon>
        <taxon>Dinosauria</taxon>
        <taxon>Saurischia</taxon>
        <taxon>Theropoda</taxon>
        <taxon>Coelurosauria</taxon>
        <taxon>Aves</taxon>
        <taxon>Neognathae</taxon>
        <taxon>Neoaves</taxon>
        <taxon>Telluraves</taxon>
        <taxon>Australaves</taxon>
        <taxon>Passeriformes</taxon>
        <taxon>Mimidae</taxon>
        <taxon>Toxostoma</taxon>
    </lineage>
</organism>
<evidence type="ECO:0000313" key="8">
    <source>
        <dbReference type="EMBL" id="NWS88923.1"/>
    </source>
</evidence>
<comment type="caution">
    <text evidence="8">The sequence shown here is derived from an EMBL/GenBank/DDBJ whole genome shotgun (WGS) entry which is preliminary data.</text>
</comment>
<feature type="domain" description="Reverse transcriptase thumb" evidence="7">
    <location>
        <begin position="15"/>
        <end position="59"/>
    </location>
</feature>
<evidence type="ECO:0000256" key="4">
    <source>
        <dbReference type="ARBA" id="ARBA00022759"/>
    </source>
</evidence>
<keyword evidence="9" id="KW-1185">Reference proteome</keyword>
<keyword evidence="1" id="KW-0808">Transferase</keyword>
<dbReference type="AlphaFoldDB" id="A0A7K5J5U6"/>
<sequence length="66" mass="7680">WKYLGWQISDSVIRPQKLTICNNIVTLNDIQRLMGDLQWLRPVVGIPNKQLEVLRPLLKRTDLATP</sequence>
<dbReference type="GO" id="GO:0003964">
    <property type="term" value="F:RNA-directed DNA polymerase activity"/>
    <property type="evidence" value="ECO:0007669"/>
    <property type="project" value="UniProtKB-KW"/>
</dbReference>
<evidence type="ECO:0000256" key="1">
    <source>
        <dbReference type="ARBA" id="ARBA00022679"/>
    </source>
</evidence>
<dbReference type="InterPro" id="IPR043502">
    <property type="entry name" value="DNA/RNA_pol_sf"/>
</dbReference>
<dbReference type="GO" id="GO:0016787">
    <property type="term" value="F:hydrolase activity"/>
    <property type="evidence" value="ECO:0007669"/>
    <property type="project" value="UniProtKB-KW"/>
</dbReference>
<dbReference type="GO" id="GO:0004519">
    <property type="term" value="F:endonuclease activity"/>
    <property type="evidence" value="ECO:0007669"/>
    <property type="project" value="UniProtKB-KW"/>
</dbReference>
<dbReference type="EMBL" id="VXBI01010078">
    <property type="protein sequence ID" value="NWS88923.1"/>
    <property type="molecule type" value="Genomic_DNA"/>
</dbReference>
<evidence type="ECO:0000256" key="6">
    <source>
        <dbReference type="ARBA" id="ARBA00022918"/>
    </source>
</evidence>
<keyword evidence="6" id="KW-0695">RNA-directed DNA polymerase</keyword>
<evidence type="ECO:0000313" key="9">
    <source>
        <dbReference type="Proteomes" id="UP000523146"/>
    </source>
</evidence>
<feature type="non-terminal residue" evidence="8">
    <location>
        <position position="1"/>
    </location>
</feature>
<proteinExistence type="predicted"/>
<dbReference type="PANTHER" id="PTHR41694">
    <property type="entry name" value="ENDOGENOUS RETROVIRUS GROUP K MEMBER POL PROTEIN"/>
    <property type="match status" value="1"/>
</dbReference>
<evidence type="ECO:0000256" key="2">
    <source>
        <dbReference type="ARBA" id="ARBA00022695"/>
    </source>
</evidence>
<keyword evidence="2" id="KW-0548">Nucleotidyltransferase</keyword>
<dbReference type="InterPro" id="IPR010661">
    <property type="entry name" value="RVT_thumb"/>
</dbReference>
<gene>
    <name evidence="8" type="primary">Ervk18</name>
    <name evidence="8" type="ORF">TOXRED_R15559</name>
</gene>
<keyword evidence="4" id="KW-0255">Endonuclease</keyword>
<keyword evidence="3" id="KW-0540">Nuclease</keyword>
<evidence type="ECO:0000259" key="7">
    <source>
        <dbReference type="Pfam" id="PF06817"/>
    </source>
</evidence>
<accession>A0A7K5J5U6</accession>
<dbReference type="SUPFAM" id="SSF56672">
    <property type="entry name" value="DNA/RNA polymerases"/>
    <property type="match status" value="1"/>
</dbReference>
<evidence type="ECO:0000256" key="5">
    <source>
        <dbReference type="ARBA" id="ARBA00022801"/>
    </source>
</evidence>
<dbReference type="InterPro" id="IPR043128">
    <property type="entry name" value="Rev_trsase/Diguanyl_cyclase"/>
</dbReference>
<evidence type="ECO:0000256" key="3">
    <source>
        <dbReference type="ARBA" id="ARBA00022722"/>
    </source>
</evidence>
<feature type="non-terminal residue" evidence="8">
    <location>
        <position position="66"/>
    </location>
</feature>
<dbReference type="Pfam" id="PF06817">
    <property type="entry name" value="RVT_thumb"/>
    <property type="match status" value="1"/>
</dbReference>
<dbReference type="PANTHER" id="PTHR41694:SF3">
    <property type="entry name" value="RNA-DIRECTED DNA POLYMERASE-RELATED"/>
    <property type="match status" value="1"/>
</dbReference>
<dbReference type="GO" id="GO:0035613">
    <property type="term" value="F:RNA stem-loop binding"/>
    <property type="evidence" value="ECO:0007669"/>
    <property type="project" value="TreeGrafter"/>
</dbReference>
<dbReference type="Gene3D" id="3.30.70.270">
    <property type="match status" value="1"/>
</dbReference>
<reference evidence="8 9" key="1">
    <citation type="submission" date="2019-09" db="EMBL/GenBank/DDBJ databases">
        <title>Bird 10,000 Genomes (B10K) Project - Family phase.</title>
        <authorList>
            <person name="Zhang G."/>
        </authorList>
    </citation>
    <scope>NUCLEOTIDE SEQUENCE [LARGE SCALE GENOMIC DNA]</scope>
    <source>
        <strain evidence="8">B10K-DU-002-15</strain>
        <tissue evidence="8">Muscle</tissue>
    </source>
</reference>
<dbReference type="Proteomes" id="UP000523146">
    <property type="component" value="Unassembled WGS sequence"/>
</dbReference>
<keyword evidence="5" id="KW-0378">Hydrolase</keyword>